<proteinExistence type="inferred from homology"/>
<dbReference type="PANTHER" id="PTHR24305">
    <property type="entry name" value="CYTOCHROME P450"/>
    <property type="match status" value="1"/>
</dbReference>
<name>A0ABP9K5K3_9NOCA</name>
<keyword evidence="3" id="KW-0503">Monooxygenase</keyword>
<comment type="caution">
    <text evidence="4">The sequence shown here is derived from an EMBL/GenBank/DDBJ whole genome shotgun (WGS) entry which is preliminary data.</text>
</comment>
<dbReference type="PROSITE" id="PS00086">
    <property type="entry name" value="CYTOCHROME_P450"/>
    <property type="match status" value="1"/>
</dbReference>
<evidence type="ECO:0000313" key="5">
    <source>
        <dbReference type="Proteomes" id="UP001500603"/>
    </source>
</evidence>
<dbReference type="Pfam" id="PF00067">
    <property type="entry name" value="p450"/>
    <property type="match status" value="1"/>
</dbReference>
<dbReference type="InterPro" id="IPR017972">
    <property type="entry name" value="Cyt_P450_CS"/>
</dbReference>
<dbReference type="SUPFAM" id="SSF48264">
    <property type="entry name" value="Cytochrome P450"/>
    <property type="match status" value="1"/>
</dbReference>
<keyword evidence="3" id="KW-0479">Metal-binding</keyword>
<comment type="similarity">
    <text evidence="2 3">Belongs to the cytochrome P450 family.</text>
</comment>
<dbReference type="Proteomes" id="UP001500603">
    <property type="component" value="Unassembled WGS sequence"/>
</dbReference>
<keyword evidence="3" id="KW-0560">Oxidoreductase</keyword>
<dbReference type="InterPro" id="IPR002401">
    <property type="entry name" value="Cyt_P450_E_grp-I"/>
</dbReference>
<evidence type="ECO:0000256" key="3">
    <source>
        <dbReference type="RuleBase" id="RU000461"/>
    </source>
</evidence>
<evidence type="ECO:0000256" key="2">
    <source>
        <dbReference type="ARBA" id="ARBA00010617"/>
    </source>
</evidence>
<sequence length="482" mass="53298">MCGMAGILGLFNSKREARCSPASPTATSSPTDWHERTAGYTTRVHSGVGLLRTLLGLPRDPLAWVAELNTTADIHVFRALGKDLVFLTDPLLVNDMLVDRKASFDKGIFYDRVRRLAGNGVVLANGEEHRRQRGYLDQFFKREHVVGLSELMLDVVREELAQWEDTLDIDAALHRMTFKILAATMFGTEIDHEGFDRIHEWLGTVLEAIMFRTVAPNWYLRIPTARNRRHSNAMDQLRAAITAAMDAPRVVDSERLDLISVMRSVRGPSGAPLTADEMADQIVAITMAGAETAATALSWLTVELAADPVLQNTLRQELTLARDHGVEYGPDLTQTPVLERVLSELLRCRQPILVISRRTNRDIDLRGVALPGGTEVMYSPWAMHRDRAYFAAGAGFEPKTFAQGACPVTKGSYTPFGLGPRHCVGEQYAWQMMWIAVAEMLTTVRVESAAAQHPKGRPLATIIPGSVDATVRRLSATGDETT</sequence>
<dbReference type="InterPro" id="IPR050121">
    <property type="entry name" value="Cytochrome_P450_monoxygenase"/>
</dbReference>
<dbReference type="PRINTS" id="PR00463">
    <property type="entry name" value="EP450I"/>
</dbReference>
<comment type="cofactor">
    <cofactor evidence="1">
        <name>heme</name>
        <dbReference type="ChEBI" id="CHEBI:30413"/>
    </cofactor>
</comment>
<evidence type="ECO:0000256" key="1">
    <source>
        <dbReference type="ARBA" id="ARBA00001971"/>
    </source>
</evidence>
<dbReference type="Gene3D" id="1.10.630.10">
    <property type="entry name" value="Cytochrome P450"/>
    <property type="match status" value="1"/>
</dbReference>
<keyword evidence="3" id="KW-0408">Iron</keyword>
<gene>
    <name evidence="4" type="ORF">GCM10023318_19210</name>
</gene>
<evidence type="ECO:0000313" key="4">
    <source>
        <dbReference type="EMBL" id="GAA5049793.1"/>
    </source>
</evidence>
<organism evidence="4 5">
    <name type="scientific">Nocardia callitridis</name>
    <dbReference type="NCBI Taxonomy" id="648753"/>
    <lineage>
        <taxon>Bacteria</taxon>
        <taxon>Bacillati</taxon>
        <taxon>Actinomycetota</taxon>
        <taxon>Actinomycetes</taxon>
        <taxon>Mycobacteriales</taxon>
        <taxon>Nocardiaceae</taxon>
        <taxon>Nocardia</taxon>
    </lineage>
</organism>
<dbReference type="PANTHER" id="PTHR24305:SF166">
    <property type="entry name" value="CYTOCHROME P450 12A4, MITOCHONDRIAL-RELATED"/>
    <property type="match status" value="1"/>
</dbReference>
<dbReference type="EMBL" id="BAABJM010000002">
    <property type="protein sequence ID" value="GAA5049793.1"/>
    <property type="molecule type" value="Genomic_DNA"/>
</dbReference>
<dbReference type="PRINTS" id="PR00385">
    <property type="entry name" value="P450"/>
</dbReference>
<reference evidence="5" key="1">
    <citation type="journal article" date="2019" name="Int. J. Syst. Evol. Microbiol.">
        <title>The Global Catalogue of Microorganisms (GCM) 10K type strain sequencing project: providing services to taxonomists for standard genome sequencing and annotation.</title>
        <authorList>
            <consortium name="The Broad Institute Genomics Platform"/>
            <consortium name="The Broad Institute Genome Sequencing Center for Infectious Disease"/>
            <person name="Wu L."/>
            <person name="Ma J."/>
        </authorList>
    </citation>
    <scope>NUCLEOTIDE SEQUENCE [LARGE SCALE GENOMIC DNA]</scope>
    <source>
        <strain evidence="5">JCM 18298</strain>
    </source>
</reference>
<keyword evidence="3" id="KW-0349">Heme</keyword>
<keyword evidence="5" id="KW-1185">Reference proteome</keyword>
<protein>
    <submittedName>
        <fullName evidence="4">Cytochrome P450</fullName>
    </submittedName>
</protein>
<accession>A0ABP9K5K3</accession>
<dbReference type="InterPro" id="IPR036396">
    <property type="entry name" value="Cyt_P450_sf"/>
</dbReference>
<dbReference type="InterPro" id="IPR001128">
    <property type="entry name" value="Cyt_P450"/>
</dbReference>